<accession>A0ABX3RRY6</accession>
<name>A0ABX3RRY6_MYCAL</name>
<evidence type="ECO:0000313" key="1">
    <source>
        <dbReference type="EMBL" id="OQZ96925.1"/>
    </source>
</evidence>
<comment type="caution">
    <text evidence="1">The sequence shown here is derived from an EMBL/GenBank/DDBJ whole genome shotgun (WGS) entry which is preliminary data.</text>
</comment>
<dbReference type="EMBL" id="MVHC01000008">
    <property type="protein sequence ID" value="OQZ96925.1"/>
    <property type="molecule type" value="Genomic_DNA"/>
</dbReference>
<protein>
    <recommendedName>
        <fullName evidence="3">Terminase</fullName>
    </recommendedName>
</protein>
<sequence length="483" mass="52057">MTAGTKKLSEVARHVVKPSKIASTGWPAVEKTCRDKLGIEFDEWQRGAGRLILAKRKDGTLAATVGGVGMSLPRQVGKTYLLAGMVFGLCVDNPGLLFIWSAHHARTHGETFLAMQAFASKTKVAPFIEQVFKGSGDEEIRFVNGSRILFGARERGFGRGIPGVDGLIADEAQILSDKAQENMLATMNTSSFGLHVYVGTPPKPEDASEAFTRMRTEALSGTSDDLAWIECGADPDADPDDRSQYPVMNPSHPHRTPLVSILRLRKKLTLAGFLREAMGIWPVTGGGLIGDTEWSELADPGSSPVDPVSFGVYVNKTQTHAAIAVAGYREDGLIHLGIVPAESGSDATSLPGMGWIVDRVSELVSKWSPCAVVIDERSSAGALIEDLRAVKVDVATTNSAAMANACGKFYSAVKEKQLRHLGSMALQTSVCSGKQRDLADAWAWDRKDRNSDITQLVAVTLALHGLMAFGRPETVEVWEPLWT</sequence>
<evidence type="ECO:0008006" key="3">
    <source>
        <dbReference type="Google" id="ProtNLM"/>
    </source>
</evidence>
<evidence type="ECO:0000313" key="2">
    <source>
        <dbReference type="Proteomes" id="UP000192693"/>
    </source>
</evidence>
<dbReference type="Proteomes" id="UP000192693">
    <property type="component" value="Unassembled WGS sequence"/>
</dbReference>
<gene>
    <name evidence="1" type="ORF">BST10_10130</name>
</gene>
<proteinExistence type="predicted"/>
<dbReference type="Pfam" id="PF03237">
    <property type="entry name" value="Terminase_6N"/>
    <property type="match status" value="1"/>
</dbReference>
<reference evidence="1 2" key="1">
    <citation type="submission" date="2016-12" db="EMBL/GenBank/DDBJ databases">
        <title>The new phylogeny of genus Mycobacterium.</title>
        <authorList>
            <person name="Tortoli E."/>
            <person name="Trovato A."/>
            <person name="Cirillo D.M."/>
        </authorList>
    </citation>
    <scope>NUCLEOTIDE SEQUENCE [LARGE SCALE GENOMIC DNA]</scope>
    <source>
        <strain evidence="1 2">DSM 45454</strain>
    </source>
</reference>
<organism evidence="1 2">
    <name type="scientific">Mycolicibacter algericus DSM 45454</name>
    <dbReference type="NCBI Taxonomy" id="723879"/>
    <lineage>
        <taxon>Bacteria</taxon>
        <taxon>Bacillati</taxon>
        <taxon>Actinomycetota</taxon>
        <taxon>Actinomycetes</taxon>
        <taxon>Mycobacteriales</taxon>
        <taxon>Mycobacteriaceae</taxon>
        <taxon>Mycolicibacter</taxon>
    </lineage>
</organism>
<dbReference type="Gene3D" id="3.40.50.300">
    <property type="entry name" value="P-loop containing nucleotide triphosphate hydrolases"/>
    <property type="match status" value="1"/>
</dbReference>
<keyword evidence="2" id="KW-1185">Reference proteome</keyword>
<dbReference type="RefSeq" id="WP_083037670.1">
    <property type="nucleotide sequence ID" value="NZ_JACKSG010000351.1"/>
</dbReference>
<dbReference type="InterPro" id="IPR027417">
    <property type="entry name" value="P-loop_NTPase"/>
</dbReference>